<dbReference type="InterPro" id="IPR051681">
    <property type="entry name" value="Ser/Thr_Kinases-Pseudokinases"/>
</dbReference>
<dbReference type="InterPro" id="IPR000719">
    <property type="entry name" value="Prot_kinase_dom"/>
</dbReference>
<evidence type="ECO:0000313" key="6">
    <source>
        <dbReference type="EMBL" id="CAB3995101.1"/>
    </source>
</evidence>
<dbReference type="Gene3D" id="1.10.510.10">
    <property type="entry name" value="Transferase(Phosphotransferase) domain 1"/>
    <property type="match status" value="1"/>
</dbReference>
<name>A0A6S7HHV7_PARCT</name>
<keyword evidence="2" id="KW-0547">Nucleotide-binding</keyword>
<evidence type="ECO:0000256" key="1">
    <source>
        <dbReference type="ARBA" id="ARBA00022679"/>
    </source>
</evidence>
<organism evidence="6 7">
    <name type="scientific">Paramuricea clavata</name>
    <name type="common">Red gorgonian</name>
    <name type="synonym">Violescent sea-whip</name>
    <dbReference type="NCBI Taxonomy" id="317549"/>
    <lineage>
        <taxon>Eukaryota</taxon>
        <taxon>Metazoa</taxon>
        <taxon>Cnidaria</taxon>
        <taxon>Anthozoa</taxon>
        <taxon>Octocorallia</taxon>
        <taxon>Malacalcyonacea</taxon>
        <taxon>Plexauridae</taxon>
        <taxon>Paramuricea</taxon>
    </lineage>
</organism>
<dbReference type="GO" id="GO:0005524">
    <property type="term" value="F:ATP binding"/>
    <property type="evidence" value="ECO:0007669"/>
    <property type="project" value="UniProtKB-KW"/>
</dbReference>
<dbReference type="PANTHER" id="PTHR44329:SF288">
    <property type="entry name" value="MITOGEN-ACTIVATED PROTEIN KINASE KINASE KINASE 20"/>
    <property type="match status" value="1"/>
</dbReference>
<feature type="compositionally biased region" description="Basic residues" evidence="5">
    <location>
        <begin position="12"/>
        <end position="21"/>
    </location>
</feature>
<dbReference type="SUPFAM" id="SSF56112">
    <property type="entry name" value="Protein kinase-like (PK-like)"/>
    <property type="match status" value="1"/>
</dbReference>
<feature type="region of interest" description="Disordered" evidence="5">
    <location>
        <begin position="1"/>
        <end position="26"/>
    </location>
</feature>
<dbReference type="InterPro" id="IPR008271">
    <property type="entry name" value="Ser/Thr_kinase_AS"/>
</dbReference>
<dbReference type="OrthoDB" id="5974690at2759"/>
<dbReference type="AlphaFoldDB" id="A0A6S7HHV7"/>
<dbReference type="Proteomes" id="UP001152795">
    <property type="component" value="Unassembled WGS sequence"/>
</dbReference>
<keyword evidence="3 6" id="KW-0418">Kinase</keyword>
<protein>
    <submittedName>
        <fullName evidence="6">Serine threonine- kinase</fullName>
    </submittedName>
</protein>
<accession>A0A6S7HHV7</accession>
<dbReference type="PANTHER" id="PTHR44329">
    <property type="entry name" value="SERINE/THREONINE-PROTEIN KINASE TNNI3K-RELATED"/>
    <property type="match status" value="1"/>
</dbReference>
<comment type="caution">
    <text evidence="6">The sequence shown here is derived from an EMBL/GenBank/DDBJ whole genome shotgun (WGS) entry which is preliminary data.</text>
</comment>
<keyword evidence="7" id="KW-1185">Reference proteome</keyword>
<proteinExistence type="predicted"/>
<keyword evidence="4" id="KW-0067">ATP-binding</keyword>
<evidence type="ECO:0000256" key="2">
    <source>
        <dbReference type="ARBA" id="ARBA00022741"/>
    </source>
</evidence>
<dbReference type="Pfam" id="PF00069">
    <property type="entry name" value="Pkinase"/>
    <property type="match status" value="1"/>
</dbReference>
<feature type="compositionally biased region" description="Basic and acidic residues" evidence="5">
    <location>
        <begin position="1"/>
        <end position="10"/>
    </location>
</feature>
<dbReference type="EMBL" id="CACRXK020002598">
    <property type="protein sequence ID" value="CAB3995101.1"/>
    <property type="molecule type" value="Genomic_DNA"/>
</dbReference>
<keyword evidence="1" id="KW-0808">Transferase</keyword>
<evidence type="ECO:0000256" key="3">
    <source>
        <dbReference type="ARBA" id="ARBA00022777"/>
    </source>
</evidence>
<dbReference type="GO" id="GO:0004674">
    <property type="term" value="F:protein serine/threonine kinase activity"/>
    <property type="evidence" value="ECO:0007669"/>
    <property type="project" value="TreeGrafter"/>
</dbReference>
<evidence type="ECO:0000313" key="7">
    <source>
        <dbReference type="Proteomes" id="UP001152795"/>
    </source>
</evidence>
<dbReference type="PROSITE" id="PS00108">
    <property type="entry name" value="PROTEIN_KINASE_ST"/>
    <property type="match status" value="1"/>
</dbReference>
<dbReference type="Gene3D" id="3.30.200.20">
    <property type="entry name" value="Phosphorylase Kinase, domain 1"/>
    <property type="match status" value="1"/>
</dbReference>
<dbReference type="SMART" id="SM00220">
    <property type="entry name" value="S_TKc"/>
    <property type="match status" value="1"/>
</dbReference>
<dbReference type="InterPro" id="IPR011009">
    <property type="entry name" value="Kinase-like_dom_sf"/>
</dbReference>
<sequence>MRHTKEEIRQMRNARKKRRRQQKSEIKHAKIVEDAVRDVRAEADQCKSQALKYNELCKKSLKANNQLKRLFNDKTNKKIINQKNMCSNPNIKYPSINVISPDELVIANVESIGSGVFGNCFVKAFTRLGINVVEKQLNNGDIDQLYNEAKHMQVFSHRCIPHLFGIQVERKPLSLIMEFVEENNQLMTVYKVLYDPTAEKTKLGMSIADWLRICYDIADGLDHMHQKGYLHCDLKTNNVLISKKKGYIIDFGKVRKITHSSAKKYKEVFSHIAPEVLQGSPATTASDVYSFGKILKAIAQEVNSTVLLQLGKTAISSDSRKRLTLLGLLIALNAEKIH</sequence>
<gene>
    <name evidence="6" type="ORF">PACLA_8A007012</name>
</gene>
<evidence type="ECO:0000256" key="4">
    <source>
        <dbReference type="ARBA" id="ARBA00022840"/>
    </source>
</evidence>
<evidence type="ECO:0000256" key="5">
    <source>
        <dbReference type="SAM" id="MobiDB-lite"/>
    </source>
</evidence>
<dbReference type="PROSITE" id="PS50011">
    <property type="entry name" value="PROTEIN_KINASE_DOM"/>
    <property type="match status" value="1"/>
</dbReference>
<reference evidence="6" key="1">
    <citation type="submission" date="2020-04" db="EMBL/GenBank/DDBJ databases">
        <authorList>
            <person name="Alioto T."/>
            <person name="Alioto T."/>
            <person name="Gomez Garrido J."/>
        </authorList>
    </citation>
    <scope>NUCLEOTIDE SEQUENCE</scope>
    <source>
        <strain evidence="6">A484AB</strain>
    </source>
</reference>